<feature type="region of interest" description="Disordered" evidence="1">
    <location>
        <begin position="302"/>
        <end position="338"/>
    </location>
</feature>
<dbReference type="AlphaFoldDB" id="A0AAD5GU74"/>
<feature type="region of interest" description="Disordered" evidence="1">
    <location>
        <begin position="522"/>
        <end position="541"/>
    </location>
</feature>
<accession>A0AAD5GU74</accession>
<organism evidence="2 3">
    <name type="scientific">Ambrosia artemisiifolia</name>
    <name type="common">Common ragweed</name>
    <dbReference type="NCBI Taxonomy" id="4212"/>
    <lineage>
        <taxon>Eukaryota</taxon>
        <taxon>Viridiplantae</taxon>
        <taxon>Streptophyta</taxon>
        <taxon>Embryophyta</taxon>
        <taxon>Tracheophyta</taxon>
        <taxon>Spermatophyta</taxon>
        <taxon>Magnoliopsida</taxon>
        <taxon>eudicotyledons</taxon>
        <taxon>Gunneridae</taxon>
        <taxon>Pentapetalae</taxon>
        <taxon>asterids</taxon>
        <taxon>campanulids</taxon>
        <taxon>Asterales</taxon>
        <taxon>Asteraceae</taxon>
        <taxon>Asteroideae</taxon>
        <taxon>Heliantheae alliance</taxon>
        <taxon>Heliantheae</taxon>
        <taxon>Ambrosia</taxon>
    </lineage>
</organism>
<dbReference type="InterPro" id="IPR013083">
    <property type="entry name" value="Znf_RING/FYVE/PHD"/>
</dbReference>
<feature type="region of interest" description="Disordered" evidence="1">
    <location>
        <begin position="595"/>
        <end position="641"/>
    </location>
</feature>
<feature type="compositionally biased region" description="Polar residues" evidence="1">
    <location>
        <begin position="523"/>
        <end position="540"/>
    </location>
</feature>
<dbReference type="Gene3D" id="3.30.40.10">
    <property type="entry name" value="Zinc/RING finger domain, C3HC4 (zinc finger)"/>
    <property type="match status" value="1"/>
</dbReference>
<dbReference type="PANTHER" id="PTHR10782">
    <property type="entry name" value="ZINC FINGER MIZ DOMAIN-CONTAINING PROTEIN"/>
    <property type="match status" value="1"/>
</dbReference>
<feature type="compositionally biased region" description="Polar residues" evidence="1">
    <location>
        <begin position="302"/>
        <end position="316"/>
    </location>
</feature>
<name>A0AAD5GU74_AMBAR</name>
<dbReference type="Proteomes" id="UP001206925">
    <property type="component" value="Unassembled WGS sequence"/>
</dbReference>
<dbReference type="GO" id="GO:0061665">
    <property type="term" value="F:SUMO ligase activity"/>
    <property type="evidence" value="ECO:0007669"/>
    <property type="project" value="TreeGrafter"/>
</dbReference>
<dbReference type="EMBL" id="JAMZMK010005441">
    <property type="protein sequence ID" value="KAI7753399.1"/>
    <property type="molecule type" value="Genomic_DNA"/>
</dbReference>
<evidence type="ECO:0000313" key="2">
    <source>
        <dbReference type="EMBL" id="KAI7753399.1"/>
    </source>
</evidence>
<dbReference type="GO" id="GO:0000785">
    <property type="term" value="C:chromatin"/>
    <property type="evidence" value="ECO:0007669"/>
    <property type="project" value="TreeGrafter"/>
</dbReference>
<feature type="compositionally biased region" description="Basic and acidic residues" evidence="1">
    <location>
        <begin position="210"/>
        <end position="223"/>
    </location>
</feature>
<gene>
    <name evidence="2" type="ORF">M8C21_030995</name>
</gene>
<reference evidence="2" key="1">
    <citation type="submission" date="2022-06" db="EMBL/GenBank/DDBJ databases">
        <title>Uncovering the hologenomic basis of an extraordinary plant invasion.</title>
        <authorList>
            <person name="Bieker V.C."/>
            <person name="Martin M.D."/>
            <person name="Gilbert T."/>
            <person name="Hodgins K."/>
            <person name="Battlay P."/>
            <person name="Petersen B."/>
            <person name="Wilson J."/>
        </authorList>
    </citation>
    <scope>NUCLEOTIDE SEQUENCE</scope>
    <source>
        <strain evidence="2">AA19_3_7</strain>
        <tissue evidence="2">Leaf</tissue>
    </source>
</reference>
<dbReference type="GO" id="GO:0016925">
    <property type="term" value="P:protein sumoylation"/>
    <property type="evidence" value="ECO:0007669"/>
    <property type="project" value="TreeGrafter"/>
</dbReference>
<protein>
    <recommendedName>
        <fullName evidence="4">SP-RING-type domain-containing protein</fullName>
    </recommendedName>
</protein>
<evidence type="ECO:0000313" key="3">
    <source>
        <dbReference type="Proteomes" id="UP001206925"/>
    </source>
</evidence>
<dbReference type="PANTHER" id="PTHR10782:SF102">
    <property type="entry name" value="E3 SUMO-PROTEIN LIGASE SIZ1"/>
    <property type="match status" value="1"/>
</dbReference>
<evidence type="ECO:0000256" key="1">
    <source>
        <dbReference type="SAM" id="MobiDB-lite"/>
    </source>
</evidence>
<evidence type="ECO:0008006" key="4">
    <source>
        <dbReference type="Google" id="ProtNLM"/>
    </source>
</evidence>
<keyword evidence="3" id="KW-1185">Reference proteome</keyword>
<feature type="compositionally biased region" description="Basic and acidic residues" evidence="1">
    <location>
        <begin position="602"/>
        <end position="613"/>
    </location>
</feature>
<comment type="caution">
    <text evidence="2">The sequence shown here is derived from an EMBL/GenBank/DDBJ whole genome shotgun (WGS) entry which is preliminary data.</text>
</comment>
<sequence length="641" mass="69646">MQSVEKTFQLTRADRELLVKPEYDVQAWCMLLNDKVSFRMQWPQYAELQINGVPMRAINRPGSQLLGANGRDDGPIITPCTRDGINKITFSGCDSRVFCVGVRIVKRRTLQQILNLIPKESDGERFEDALARVRRCVGGGAATENAESDSDLEVVADNITVNLRCPWQCPTCLKNYSLENVIIDPYFTRITSKMRDCGEDVTEIEVKPDGSWRAKSDDDRRSLGDLGQWHSPDGTLCAPMEVESKPKLEALKQVKHEGGSEGHNTGLKLGMKKNKNGVWEVRKPENMHSLSSCSKLPENFMNNGHKSIPMSSSATGSGRDGEATSVNQEGGERFDFSIPNGAELDSLSLGVDRNLMGSAGGDADVIVLSDSEDETENLISSGQVFNNNNNPDGERVPFSSHQLVIPEPPPELGLFNADDDFEVPFWPLPLNNQCEPSFQLFGSDTHPTDAFVDLHNGQFGSTSMGIGGFSLAGEPSMATAPIGPNSSHHQSMNINSELVDNPLGFGGDDPSLQLFLPTRPSEAAQQVELTDQSPAMSNGFRSDDWISLSLGGGGGSGSGSGVHCEPDAAANGLNQKQQAPKKDGALDSLADTASLLLGMSDGRPDKKNRERSDSPFSFPRQKRSVRPRLYLSIDTDSGDDI</sequence>
<feature type="region of interest" description="Disordered" evidence="1">
    <location>
        <begin position="210"/>
        <end position="234"/>
    </location>
</feature>
<proteinExistence type="predicted"/>